<name>B4PZT0_DROYA</name>
<dbReference type="Pfam" id="PF16550">
    <property type="entry name" value="RPN13_C"/>
    <property type="match status" value="1"/>
</dbReference>
<dbReference type="InterPro" id="IPR038633">
    <property type="entry name" value="Rpn13/ADRM1_Pru_sf"/>
</dbReference>
<dbReference type="PANTHER" id="PTHR12225:SF0">
    <property type="entry name" value="PROTEASOMAL UBIQUITIN RECEPTOR ADRM1"/>
    <property type="match status" value="1"/>
</dbReference>
<evidence type="ECO:0000256" key="7">
    <source>
        <dbReference type="ARBA" id="ARBA00054744"/>
    </source>
</evidence>
<evidence type="ECO:0000256" key="2">
    <source>
        <dbReference type="ARBA" id="ARBA00004496"/>
    </source>
</evidence>
<keyword evidence="13" id="KW-1185">Reference proteome</keyword>
<dbReference type="OMA" id="GDALFCQ"/>
<dbReference type="OrthoDB" id="340431at2759"/>
<dbReference type="GO" id="GO:0008541">
    <property type="term" value="C:proteasome regulatory particle, lid subcomplex"/>
    <property type="evidence" value="ECO:0007669"/>
    <property type="project" value="TreeGrafter"/>
</dbReference>
<keyword evidence="6" id="KW-0539">Nucleus</keyword>
<evidence type="ECO:0000313" key="13">
    <source>
        <dbReference type="Proteomes" id="UP000002282"/>
    </source>
</evidence>
<evidence type="ECO:0000256" key="4">
    <source>
        <dbReference type="ARBA" id="ARBA00022490"/>
    </source>
</evidence>
<dbReference type="PhylomeDB" id="B4PZT0"/>
<dbReference type="Pfam" id="PF04683">
    <property type="entry name" value="Rpn13_ADRM1_Pru"/>
    <property type="match status" value="1"/>
</dbReference>
<reference evidence="12 13" key="2">
    <citation type="journal article" date="2007" name="PLoS Biol.">
        <title>Principles of genome evolution in the Drosophila melanogaster species group.</title>
        <authorList>
            <person name="Ranz J.M."/>
            <person name="Maurin D."/>
            <person name="Chan Y.S."/>
            <person name="von Grotthuss M."/>
            <person name="Hillier L.W."/>
            <person name="Roote J."/>
            <person name="Ashburner M."/>
            <person name="Bergman C.M."/>
        </authorList>
    </citation>
    <scope>NUCLEOTIDE SEQUENCE [LARGE SCALE GENOMIC DNA]</scope>
    <source>
        <strain evidence="13">Tai18E2 / Tucson 14021-0261.01</strain>
    </source>
</reference>
<dbReference type="PROSITE" id="PS51916">
    <property type="entry name" value="DEUBAD"/>
    <property type="match status" value="1"/>
</dbReference>
<organism evidence="12 13">
    <name type="scientific">Drosophila yakuba</name>
    <name type="common">Fruit fly</name>
    <dbReference type="NCBI Taxonomy" id="7245"/>
    <lineage>
        <taxon>Eukaryota</taxon>
        <taxon>Metazoa</taxon>
        <taxon>Ecdysozoa</taxon>
        <taxon>Arthropoda</taxon>
        <taxon>Hexapoda</taxon>
        <taxon>Insecta</taxon>
        <taxon>Pterygota</taxon>
        <taxon>Neoptera</taxon>
        <taxon>Endopterygota</taxon>
        <taxon>Diptera</taxon>
        <taxon>Brachycera</taxon>
        <taxon>Muscomorpha</taxon>
        <taxon>Ephydroidea</taxon>
        <taxon>Drosophilidae</taxon>
        <taxon>Drosophila</taxon>
        <taxon>Sophophora</taxon>
    </lineage>
</organism>
<protein>
    <recommendedName>
        <fullName evidence="8">Proteasomal ubiquitin receptor ADRM1 homolog</fullName>
    </recommendedName>
</protein>
<keyword evidence="4" id="KW-0963">Cytoplasm</keyword>
<dbReference type="GO" id="GO:0070628">
    <property type="term" value="F:proteasome binding"/>
    <property type="evidence" value="ECO:0007669"/>
    <property type="project" value="TreeGrafter"/>
</dbReference>
<evidence type="ECO:0000313" key="12">
    <source>
        <dbReference type="EMBL" id="EDX01147.1"/>
    </source>
</evidence>
<dbReference type="InterPro" id="IPR044867">
    <property type="entry name" value="DEUBAD_dom"/>
</dbReference>
<dbReference type="Proteomes" id="UP000002282">
    <property type="component" value="Chromosome X"/>
</dbReference>
<accession>B4PZT0</accession>
<dbReference type="InterPro" id="IPR044868">
    <property type="entry name" value="Rpn13/ADRM1_Pru"/>
</dbReference>
<dbReference type="CDD" id="cd13314">
    <property type="entry name" value="PH_Rpn13"/>
    <property type="match status" value="1"/>
</dbReference>
<dbReference type="PANTHER" id="PTHR12225">
    <property type="entry name" value="ADHESION REGULATING MOLECULE 1 110 KDA CELL MEMBRANE GLYCOPROTEIN"/>
    <property type="match status" value="1"/>
</dbReference>
<dbReference type="FunFam" id="2.30.29.70:FF:000001">
    <property type="entry name" value="Proteasomal ubiquitin receptor ADRM1"/>
    <property type="match status" value="1"/>
</dbReference>
<dbReference type="InterPro" id="IPR006773">
    <property type="entry name" value="Rpn13/ADRM1"/>
</dbReference>
<keyword evidence="5" id="KW-0647">Proteasome</keyword>
<dbReference type="GO" id="GO:0061133">
    <property type="term" value="F:endopeptidase activator activity"/>
    <property type="evidence" value="ECO:0007669"/>
    <property type="project" value="TreeGrafter"/>
</dbReference>
<dbReference type="HOGENOM" id="CLU_041798_5_0_1"/>
<evidence type="ECO:0000259" key="10">
    <source>
        <dbReference type="PROSITE" id="PS51916"/>
    </source>
</evidence>
<gene>
    <name evidence="12" type="primary">Dyak\GE16384</name>
    <name evidence="12" type="synonym">dyak_GLEANR_17810</name>
    <name evidence="12" type="synonym">GE16384</name>
    <name evidence="12" type="ORF">Dyak_GE16384</name>
</gene>
<dbReference type="SMR" id="B4PZT0"/>
<dbReference type="GO" id="GO:0005737">
    <property type="term" value="C:cytoplasm"/>
    <property type="evidence" value="ECO:0007669"/>
    <property type="project" value="UniProtKB-SubCell"/>
</dbReference>
<dbReference type="Gene3D" id="2.30.29.70">
    <property type="entry name" value="Proteasomal ubiquitin receptor Rpn13/ADRM1"/>
    <property type="match status" value="1"/>
</dbReference>
<comment type="similarity">
    <text evidence="3">Belongs to the ADRM1 family.</text>
</comment>
<dbReference type="eggNOG" id="KOG3037">
    <property type="taxonomic scope" value="Eukaryota"/>
</dbReference>
<comment type="subcellular location">
    <subcellularLocation>
        <location evidence="2">Cytoplasm</location>
    </subcellularLocation>
    <subcellularLocation>
        <location evidence="1">Nucleus</location>
    </subcellularLocation>
</comment>
<dbReference type="GO" id="GO:0005634">
    <property type="term" value="C:nucleus"/>
    <property type="evidence" value="ECO:0007669"/>
    <property type="project" value="UniProtKB-SubCell"/>
</dbReference>
<feature type="region of interest" description="Disordered" evidence="9">
    <location>
        <begin position="125"/>
        <end position="149"/>
    </location>
</feature>
<dbReference type="AlphaFoldDB" id="B4PZT0"/>
<evidence type="ECO:0000256" key="8">
    <source>
        <dbReference type="ARBA" id="ARBA00070663"/>
    </source>
</evidence>
<evidence type="ECO:0000256" key="9">
    <source>
        <dbReference type="SAM" id="MobiDB-lite"/>
    </source>
</evidence>
<dbReference type="EMBL" id="CM000162">
    <property type="protein sequence ID" value="EDX01147.1"/>
    <property type="molecule type" value="Genomic_DNA"/>
</dbReference>
<reference evidence="12 13" key="1">
    <citation type="journal article" date="2007" name="Nature">
        <title>Evolution of genes and genomes on the Drosophila phylogeny.</title>
        <authorList>
            <consortium name="Drosophila 12 Genomes Consortium"/>
            <person name="Clark A.G."/>
            <person name="Eisen M.B."/>
            <person name="Smith D.R."/>
            <person name="Bergman C.M."/>
            <person name="Oliver B."/>
            <person name="Markow T.A."/>
            <person name="Kaufman T.C."/>
            <person name="Kellis M."/>
            <person name="Gelbart W."/>
            <person name="Iyer V.N."/>
            <person name="Pollard D.A."/>
            <person name="Sackton T.B."/>
            <person name="Larracuente A.M."/>
            <person name="Singh N.D."/>
            <person name="Abad J.P."/>
            <person name="Abt D.N."/>
            <person name="Adryan B."/>
            <person name="Aguade M."/>
            <person name="Akashi H."/>
            <person name="Anderson W.W."/>
            <person name="Aquadro C.F."/>
            <person name="Ardell D.H."/>
            <person name="Arguello R."/>
            <person name="Artieri C.G."/>
            <person name="Barbash D.A."/>
            <person name="Barker D."/>
            <person name="Barsanti P."/>
            <person name="Batterham P."/>
            <person name="Batzoglou S."/>
            <person name="Begun D."/>
            <person name="Bhutkar A."/>
            <person name="Blanco E."/>
            <person name="Bosak S.A."/>
            <person name="Bradley R.K."/>
            <person name="Brand A.D."/>
            <person name="Brent M.R."/>
            <person name="Brooks A.N."/>
            <person name="Brown R.H."/>
            <person name="Butlin R.K."/>
            <person name="Caggese C."/>
            <person name="Calvi B.R."/>
            <person name="Bernardo de Carvalho A."/>
            <person name="Caspi A."/>
            <person name="Castrezana S."/>
            <person name="Celniker S.E."/>
            <person name="Chang J.L."/>
            <person name="Chapple C."/>
            <person name="Chatterji S."/>
            <person name="Chinwalla A."/>
            <person name="Civetta A."/>
            <person name="Clifton S.W."/>
            <person name="Comeron J.M."/>
            <person name="Costello J.C."/>
            <person name="Coyne J.A."/>
            <person name="Daub J."/>
            <person name="David R.G."/>
            <person name="Delcher A.L."/>
            <person name="Delehaunty K."/>
            <person name="Do C.B."/>
            <person name="Ebling H."/>
            <person name="Edwards K."/>
            <person name="Eickbush T."/>
            <person name="Evans J.D."/>
            <person name="Filipski A."/>
            <person name="Findeiss S."/>
            <person name="Freyhult E."/>
            <person name="Fulton L."/>
            <person name="Fulton R."/>
            <person name="Garcia A.C."/>
            <person name="Gardiner A."/>
            <person name="Garfield D.A."/>
            <person name="Garvin B.E."/>
            <person name="Gibson G."/>
            <person name="Gilbert D."/>
            <person name="Gnerre S."/>
            <person name="Godfrey J."/>
            <person name="Good R."/>
            <person name="Gotea V."/>
            <person name="Gravely B."/>
            <person name="Greenberg A.J."/>
            <person name="Griffiths-Jones S."/>
            <person name="Gross S."/>
            <person name="Guigo R."/>
            <person name="Gustafson E.A."/>
            <person name="Haerty W."/>
            <person name="Hahn M.W."/>
            <person name="Halligan D.L."/>
            <person name="Halpern A.L."/>
            <person name="Halter G.M."/>
            <person name="Han M.V."/>
            <person name="Heger A."/>
            <person name="Hillier L."/>
            <person name="Hinrichs A.S."/>
            <person name="Holmes I."/>
            <person name="Hoskins R.A."/>
            <person name="Hubisz M.J."/>
            <person name="Hultmark D."/>
            <person name="Huntley M.A."/>
            <person name="Jaffe D.B."/>
            <person name="Jagadeeshan S."/>
            <person name="Jeck W.R."/>
            <person name="Johnson J."/>
            <person name="Jones C.D."/>
            <person name="Jordan W.C."/>
            <person name="Karpen G.H."/>
            <person name="Kataoka E."/>
            <person name="Keightley P.D."/>
            <person name="Kheradpour P."/>
            <person name="Kirkness E.F."/>
            <person name="Koerich L.B."/>
            <person name="Kristiansen K."/>
            <person name="Kudrna D."/>
            <person name="Kulathinal R.J."/>
            <person name="Kumar S."/>
            <person name="Kwok R."/>
            <person name="Lander E."/>
            <person name="Langley C.H."/>
            <person name="Lapoint R."/>
            <person name="Lazzaro B.P."/>
            <person name="Lee S.J."/>
            <person name="Levesque L."/>
            <person name="Li R."/>
            <person name="Lin C.F."/>
            <person name="Lin M.F."/>
            <person name="Lindblad-Toh K."/>
            <person name="Llopart A."/>
            <person name="Long M."/>
            <person name="Low L."/>
            <person name="Lozovsky E."/>
            <person name="Lu J."/>
            <person name="Luo M."/>
            <person name="Machado C.A."/>
            <person name="Makalowski W."/>
            <person name="Marzo M."/>
            <person name="Matsuda M."/>
            <person name="Matzkin L."/>
            <person name="McAllister B."/>
            <person name="McBride C.S."/>
            <person name="McKernan B."/>
            <person name="McKernan K."/>
            <person name="Mendez-Lago M."/>
            <person name="Minx P."/>
            <person name="Mollenhauer M.U."/>
            <person name="Montooth K."/>
            <person name="Mount S.M."/>
            <person name="Mu X."/>
            <person name="Myers E."/>
            <person name="Negre B."/>
            <person name="Newfeld S."/>
            <person name="Nielsen R."/>
            <person name="Noor M.A."/>
            <person name="O'Grady P."/>
            <person name="Pachter L."/>
            <person name="Papaceit M."/>
            <person name="Parisi M.J."/>
            <person name="Parisi M."/>
            <person name="Parts L."/>
            <person name="Pedersen J.S."/>
            <person name="Pesole G."/>
            <person name="Phillippy A.M."/>
            <person name="Ponting C.P."/>
            <person name="Pop M."/>
            <person name="Porcelli D."/>
            <person name="Powell J.R."/>
            <person name="Prohaska S."/>
            <person name="Pruitt K."/>
            <person name="Puig M."/>
            <person name="Quesneville H."/>
            <person name="Ram K.R."/>
            <person name="Rand D."/>
            <person name="Rasmussen M.D."/>
            <person name="Reed L.K."/>
            <person name="Reenan R."/>
            <person name="Reily A."/>
            <person name="Remington K.A."/>
            <person name="Rieger T.T."/>
            <person name="Ritchie M.G."/>
            <person name="Robin C."/>
            <person name="Rogers Y.H."/>
            <person name="Rohde C."/>
            <person name="Rozas J."/>
            <person name="Rubenfield M.J."/>
            <person name="Ruiz A."/>
            <person name="Russo S."/>
            <person name="Salzberg S.L."/>
            <person name="Sanchez-Gracia A."/>
            <person name="Saranga D.J."/>
            <person name="Sato H."/>
            <person name="Schaeffer S.W."/>
            <person name="Schatz M.C."/>
            <person name="Schlenke T."/>
            <person name="Schwartz R."/>
            <person name="Segarra C."/>
            <person name="Singh R.S."/>
            <person name="Sirot L."/>
            <person name="Sirota M."/>
            <person name="Sisneros N.B."/>
            <person name="Smith C.D."/>
            <person name="Smith T.F."/>
            <person name="Spieth J."/>
            <person name="Stage D.E."/>
            <person name="Stark A."/>
            <person name="Stephan W."/>
            <person name="Strausberg R.L."/>
            <person name="Strempel S."/>
            <person name="Sturgill D."/>
            <person name="Sutton G."/>
            <person name="Sutton G.G."/>
            <person name="Tao W."/>
            <person name="Teichmann S."/>
            <person name="Tobari Y.N."/>
            <person name="Tomimura Y."/>
            <person name="Tsolas J.M."/>
            <person name="Valente V.L."/>
            <person name="Venter E."/>
            <person name="Venter J.C."/>
            <person name="Vicario S."/>
            <person name="Vieira F.G."/>
            <person name="Vilella A.J."/>
            <person name="Villasante A."/>
            <person name="Walenz B."/>
            <person name="Wang J."/>
            <person name="Wasserman M."/>
            <person name="Watts T."/>
            <person name="Wilson D."/>
            <person name="Wilson R.K."/>
            <person name="Wing R.A."/>
            <person name="Wolfner M.F."/>
            <person name="Wong A."/>
            <person name="Wong G.K."/>
            <person name="Wu C.I."/>
            <person name="Wu G."/>
            <person name="Yamamoto D."/>
            <person name="Yang H.P."/>
            <person name="Yang S.P."/>
            <person name="Yorke J.A."/>
            <person name="Yoshida K."/>
            <person name="Zdobnov E."/>
            <person name="Zhang P."/>
            <person name="Zhang Y."/>
            <person name="Zimin A.V."/>
            <person name="Baldwin J."/>
            <person name="Abdouelleil A."/>
            <person name="Abdulkadir J."/>
            <person name="Abebe A."/>
            <person name="Abera B."/>
            <person name="Abreu J."/>
            <person name="Acer S.C."/>
            <person name="Aftuck L."/>
            <person name="Alexander A."/>
            <person name="An P."/>
            <person name="Anderson E."/>
            <person name="Anderson S."/>
            <person name="Arachi H."/>
            <person name="Azer M."/>
            <person name="Bachantsang P."/>
            <person name="Barry A."/>
            <person name="Bayul T."/>
            <person name="Berlin A."/>
            <person name="Bessette D."/>
            <person name="Bloom T."/>
            <person name="Blye J."/>
            <person name="Boguslavskiy L."/>
            <person name="Bonnet C."/>
            <person name="Boukhgalter B."/>
            <person name="Bourzgui I."/>
            <person name="Brown A."/>
            <person name="Cahill P."/>
            <person name="Channer S."/>
            <person name="Cheshatsang Y."/>
            <person name="Chuda L."/>
            <person name="Citroen M."/>
            <person name="Collymore A."/>
            <person name="Cooke P."/>
            <person name="Costello M."/>
            <person name="D'Aco K."/>
            <person name="Daza R."/>
            <person name="De Haan G."/>
            <person name="DeGray S."/>
            <person name="DeMaso C."/>
            <person name="Dhargay N."/>
            <person name="Dooley K."/>
            <person name="Dooley E."/>
            <person name="Doricent M."/>
            <person name="Dorje P."/>
            <person name="Dorjee K."/>
            <person name="Dupes A."/>
            <person name="Elong R."/>
            <person name="Falk J."/>
            <person name="Farina A."/>
            <person name="Faro S."/>
            <person name="Ferguson D."/>
            <person name="Fisher S."/>
            <person name="Foley C.D."/>
            <person name="Franke A."/>
            <person name="Friedrich D."/>
            <person name="Gadbois L."/>
            <person name="Gearin G."/>
            <person name="Gearin C.R."/>
            <person name="Giannoukos G."/>
            <person name="Goode T."/>
            <person name="Graham J."/>
            <person name="Grandbois E."/>
            <person name="Grewal S."/>
            <person name="Gyaltsen K."/>
            <person name="Hafez N."/>
            <person name="Hagos B."/>
            <person name="Hall J."/>
            <person name="Henson C."/>
            <person name="Hollinger A."/>
            <person name="Honan T."/>
            <person name="Huard M.D."/>
            <person name="Hughes L."/>
            <person name="Hurhula B."/>
            <person name="Husby M.E."/>
            <person name="Kamat A."/>
            <person name="Kanga B."/>
            <person name="Kashin S."/>
            <person name="Khazanovich D."/>
            <person name="Kisner P."/>
            <person name="Lance K."/>
            <person name="Lara M."/>
            <person name="Lee W."/>
            <person name="Lennon N."/>
            <person name="Letendre F."/>
            <person name="LeVine R."/>
            <person name="Lipovsky A."/>
            <person name="Liu X."/>
            <person name="Liu J."/>
            <person name="Liu S."/>
            <person name="Lokyitsang T."/>
            <person name="Lokyitsang Y."/>
            <person name="Lubonja R."/>
            <person name="Lui A."/>
            <person name="MacDonald P."/>
            <person name="Magnisalis V."/>
            <person name="Maru K."/>
            <person name="Matthews C."/>
            <person name="McCusker W."/>
            <person name="McDonough S."/>
            <person name="Mehta T."/>
            <person name="Meldrim J."/>
            <person name="Meneus L."/>
            <person name="Mihai O."/>
            <person name="Mihalev A."/>
            <person name="Mihova T."/>
            <person name="Mittelman R."/>
            <person name="Mlenga V."/>
            <person name="Montmayeur A."/>
            <person name="Mulrain L."/>
            <person name="Navidi A."/>
            <person name="Naylor J."/>
            <person name="Negash T."/>
            <person name="Nguyen T."/>
            <person name="Nguyen N."/>
            <person name="Nicol R."/>
            <person name="Norbu C."/>
            <person name="Norbu N."/>
            <person name="Novod N."/>
            <person name="O'Neill B."/>
            <person name="Osman S."/>
            <person name="Markiewicz E."/>
            <person name="Oyono O.L."/>
            <person name="Patti C."/>
            <person name="Phunkhang P."/>
            <person name="Pierre F."/>
            <person name="Priest M."/>
            <person name="Raghuraman S."/>
            <person name="Rege F."/>
            <person name="Reyes R."/>
            <person name="Rise C."/>
            <person name="Rogov P."/>
            <person name="Ross K."/>
            <person name="Ryan E."/>
            <person name="Settipalli S."/>
            <person name="Shea T."/>
            <person name="Sherpa N."/>
            <person name="Shi L."/>
            <person name="Shih D."/>
            <person name="Sparrow T."/>
            <person name="Spaulding J."/>
            <person name="Stalker J."/>
            <person name="Stange-Thomann N."/>
            <person name="Stavropoulos S."/>
            <person name="Stone C."/>
            <person name="Strader C."/>
            <person name="Tesfaye S."/>
            <person name="Thomson T."/>
            <person name="Thoulutsang Y."/>
            <person name="Thoulutsang D."/>
            <person name="Topham K."/>
            <person name="Topping I."/>
            <person name="Tsamla T."/>
            <person name="Vassiliev H."/>
            <person name="Vo A."/>
            <person name="Wangchuk T."/>
            <person name="Wangdi T."/>
            <person name="Weiand M."/>
            <person name="Wilkinson J."/>
            <person name="Wilson A."/>
            <person name="Yadav S."/>
            <person name="Young G."/>
            <person name="Yu Q."/>
            <person name="Zembek L."/>
            <person name="Zhong D."/>
            <person name="Zimmer A."/>
            <person name="Zwirko Z."/>
            <person name="Jaffe D.B."/>
            <person name="Alvarez P."/>
            <person name="Brockman W."/>
            <person name="Butler J."/>
            <person name="Chin C."/>
            <person name="Gnerre S."/>
            <person name="Grabherr M."/>
            <person name="Kleber M."/>
            <person name="Mauceli E."/>
            <person name="MacCallum I."/>
        </authorList>
    </citation>
    <scope>NUCLEOTIDE SEQUENCE [LARGE SCALE GENOMIC DNA]</scope>
    <source>
        <strain evidence="13">Tai18E2 / Tucson 14021-0261.01</strain>
    </source>
</reference>
<evidence type="ECO:0000256" key="3">
    <source>
        <dbReference type="ARBA" id="ARBA00009216"/>
    </source>
</evidence>
<feature type="domain" description="DEUBAD" evidence="10">
    <location>
        <begin position="191"/>
        <end position="306"/>
    </location>
</feature>
<feature type="domain" description="Pru" evidence="11">
    <location>
        <begin position="4"/>
        <end position="118"/>
    </location>
</feature>
<proteinExistence type="inferred from homology"/>
<dbReference type="KEGG" id="dya:Dyak_GE16384"/>
<dbReference type="PROSITE" id="PS51917">
    <property type="entry name" value="PRU"/>
    <property type="match status" value="1"/>
</dbReference>
<evidence type="ECO:0000256" key="1">
    <source>
        <dbReference type="ARBA" id="ARBA00004123"/>
    </source>
</evidence>
<evidence type="ECO:0000259" key="11">
    <source>
        <dbReference type="PROSITE" id="PS51917"/>
    </source>
</evidence>
<sequence length="306" mass="34720">MAESEGPNLVEYKAGRMILLGKMVEPDERKGLLFVRRSAGDNQVHIHWMDRRSGAVELDIVATPGVLEFRHIDQCKTGRVYVLKYTRSPQRYFFWMQEPQADGDALFCQRVNELIASGERKLDESAAADGDVDTDVEHETRRGFGGSENPQVLADLLAGTPETWLPTRQNVTHRQSNDTVEVTPPLAFSDPHTDTELFDLTAVLRIYGVEAVENLLSCPLRREKLLAQLPKDPEAEDEQEDILEHMHSPQFNETLSYFSVALHSGVLRSILEPLFQHDHLEALDAAQVGDIERFLRELHRDERPAD</sequence>
<dbReference type="InterPro" id="IPR032368">
    <property type="entry name" value="RPN13_DEUBAD"/>
</dbReference>
<evidence type="ECO:0000256" key="5">
    <source>
        <dbReference type="ARBA" id="ARBA00022942"/>
    </source>
</evidence>
<dbReference type="Gene3D" id="1.10.2020.20">
    <property type="match status" value="1"/>
</dbReference>
<evidence type="ECO:0000256" key="6">
    <source>
        <dbReference type="ARBA" id="ARBA00023242"/>
    </source>
</evidence>
<dbReference type="InterPro" id="IPR038108">
    <property type="entry name" value="RPN13_DEUBAD_sf"/>
</dbReference>
<comment type="function">
    <text evidence="7">May function as a proteasomal ubiquitin receptor. May promote the deubiquitinating activity associated with the 26S proteasome.</text>
</comment>